<comment type="caution">
    <text evidence="10">The sequence shown here is derived from an EMBL/GenBank/DDBJ whole genome shotgun (WGS) entry which is preliminary data.</text>
</comment>
<reference evidence="10 11" key="1">
    <citation type="journal article" date="2018" name="BMC Genomics">
        <title>Genomic evidence for intraspecific hybridization in a clonal and extremely halotolerant yeast.</title>
        <authorList>
            <person name="Gostincar C."/>
            <person name="Stajich J.E."/>
            <person name="Zupancic J."/>
            <person name="Zalar P."/>
            <person name="Gunde-Cimerman N."/>
        </authorList>
    </citation>
    <scope>NUCLEOTIDE SEQUENCE [LARGE SCALE GENOMIC DNA]</scope>
    <source>
        <strain evidence="10 11">EXF-151</strain>
    </source>
</reference>
<dbReference type="Gene3D" id="3.90.400.10">
    <property type="entry name" value="Oligo-1,6-glucosidase, Domain 2"/>
    <property type="match status" value="1"/>
</dbReference>
<dbReference type="GO" id="GO:0004575">
    <property type="term" value="F:sucrose alpha-glucosidase activity"/>
    <property type="evidence" value="ECO:0007669"/>
    <property type="project" value="TreeGrafter"/>
</dbReference>
<comment type="similarity">
    <text evidence="2">Belongs to the glycosyl hydrolase 13 family.</text>
</comment>
<dbReference type="FunFam" id="3.20.20.80:FF:000064">
    <property type="entry name" value="Oligo-1,6-glucosidase"/>
    <property type="match status" value="1"/>
</dbReference>
<keyword evidence="6" id="KW-0462">Maltose metabolism</keyword>
<sequence>MGSVGSPAVVRTDRTQMWWKEGSVYQIYPSSFKDSNGDGMGDIGGIISKLDYIKSIGIDIIWISPHYDSPQIDMGYDVSNYESVYPPYGTLEDMEQLIKETHARGMRIIVDLVVNHTSSEHAWFKASRSSKNDPKRDWYIWRPAKYDENGRRMPPNNWRSMFCGSAWTWDELTEEYYLHLFASEQPDVNWESAAARRAVYESAMEFWLRRGVDGFRIDCVNMYSKGDLQDTPVTEPGVHLQHAGLTFCNGPRMHEFLDEMGSVLAKYDTMTVGECPFTPDRNQVLSYISSSQQRLNMVFQFDVVETGSSHAHKFETMPGENWLLEFKSAVERTQGLINDTDGWTTTFLENHDWSRSISRFASDSPQHRVASGKMLALLTASLSGTLFLYQGQELGMINAPPSWPIEEFKDLDAVNYYNEVRASSNDDAQALEAARARIRFIARDNARTPMQWSAAKYAGFSEVEPWMRVVDGYQDINAEAEMQDDDSVLAFWKAMLEMRKTHGDIFVHGKYQGLEMDNNKTFCFVKKGVDRQALVVLNFTDDHQPIKVPAAFKAAKMLLSTEKYPLHREKLAPFQGMVYVAE</sequence>
<dbReference type="GO" id="GO:0005987">
    <property type="term" value="P:sucrose catabolic process"/>
    <property type="evidence" value="ECO:0007669"/>
    <property type="project" value="TreeGrafter"/>
</dbReference>
<evidence type="ECO:0000313" key="10">
    <source>
        <dbReference type="EMBL" id="RMY56512.1"/>
    </source>
</evidence>
<dbReference type="SMART" id="SM00642">
    <property type="entry name" value="Aamy"/>
    <property type="match status" value="1"/>
</dbReference>
<dbReference type="GO" id="GO:0004556">
    <property type="term" value="F:alpha-amylase activity"/>
    <property type="evidence" value="ECO:0007669"/>
    <property type="project" value="TreeGrafter"/>
</dbReference>
<dbReference type="EC" id="3.2.1.20" evidence="3"/>
<dbReference type="FunFam" id="3.20.20.80:FF:000087">
    <property type="entry name" value="Oligo-1,6-glucosidase IMA1"/>
    <property type="match status" value="1"/>
</dbReference>
<evidence type="ECO:0000256" key="4">
    <source>
        <dbReference type="ARBA" id="ARBA00022801"/>
    </source>
</evidence>
<dbReference type="SUPFAM" id="SSF51011">
    <property type="entry name" value="Glycosyl hydrolase domain"/>
    <property type="match status" value="1"/>
</dbReference>
<dbReference type="GO" id="GO:0004558">
    <property type="term" value="F:alpha-1,4-glucosidase activity"/>
    <property type="evidence" value="ECO:0007669"/>
    <property type="project" value="UniProtKB-EC"/>
</dbReference>
<evidence type="ECO:0000256" key="2">
    <source>
        <dbReference type="ARBA" id="ARBA00008061"/>
    </source>
</evidence>
<proteinExistence type="inferred from homology"/>
<evidence type="ECO:0000259" key="9">
    <source>
        <dbReference type="SMART" id="SM00642"/>
    </source>
</evidence>
<organism evidence="10 11">
    <name type="scientific">Hortaea werneckii</name>
    <name type="common">Black yeast</name>
    <name type="synonym">Cladosporium werneckii</name>
    <dbReference type="NCBI Taxonomy" id="91943"/>
    <lineage>
        <taxon>Eukaryota</taxon>
        <taxon>Fungi</taxon>
        <taxon>Dikarya</taxon>
        <taxon>Ascomycota</taxon>
        <taxon>Pezizomycotina</taxon>
        <taxon>Dothideomycetes</taxon>
        <taxon>Dothideomycetidae</taxon>
        <taxon>Mycosphaerellales</taxon>
        <taxon>Teratosphaeriaceae</taxon>
        <taxon>Hortaea</taxon>
    </lineage>
</organism>
<dbReference type="Gene3D" id="3.20.20.80">
    <property type="entry name" value="Glycosidases"/>
    <property type="match status" value="1"/>
</dbReference>
<evidence type="ECO:0000256" key="6">
    <source>
        <dbReference type="ARBA" id="ARBA00026248"/>
    </source>
</evidence>
<keyword evidence="5" id="KW-0326">Glycosidase</keyword>
<protein>
    <recommendedName>
        <fullName evidence="8">Alpha-glucosidase</fullName>
        <ecNumber evidence="3">3.2.1.20</ecNumber>
    </recommendedName>
    <alternativeName>
        <fullName evidence="7">Maltase</fullName>
    </alternativeName>
</protein>
<dbReference type="InterPro" id="IPR013780">
    <property type="entry name" value="Glyco_hydro_b"/>
</dbReference>
<dbReference type="PANTHER" id="PTHR10357">
    <property type="entry name" value="ALPHA-AMYLASE FAMILY MEMBER"/>
    <property type="match status" value="1"/>
</dbReference>
<comment type="catalytic activity">
    <reaction evidence="1">
        <text>Hydrolysis of terminal, non-reducing (1-&gt;4)-linked alpha-D-glucose residues with release of alpha-D-glucose.</text>
        <dbReference type="EC" id="3.2.1.20"/>
    </reaction>
</comment>
<evidence type="ECO:0000256" key="1">
    <source>
        <dbReference type="ARBA" id="ARBA00001657"/>
    </source>
</evidence>
<dbReference type="GO" id="GO:0000025">
    <property type="term" value="P:maltose catabolic process"/>
    <property type="evidence" value="ECO:0007669"/>
    <property type="project" value="TreeGrafter"/>
</dbReference>
<evidence type="ECO:0000256" key="7">
    <source>
        <dbReference type="ARBA" id="ARBA00041343"/>
    </source>
</evidence>
<evidence type="ECO:0000313" key="11">
    <source>
        <dbReference type="Proteomes" id="UP000270230"/>
    </source>
</evidence>
<dbReference type="InterPro" id="IPR006047">
    <property type="entry name" value="GH13_cat_dom"/>
</dbReference>
<dbReference type="FunFam" id="3.90.400.10:FF:000003">
    <property type="entry name" value="Probable alpha-glucosidase (Maltase)"/>
    <property type="match status" value="1"/>
</dbReference>
<dbReference type="AlphaFoldDB" id="A0A3M7CWZ9"/>
<dbReference type="PANTHER" id="PTHR10357:SF179">
    <property type="entry name" value="NEUTRAL AND BASIC AMINO ACID TRANSPORT PROTEIN RBAT"/>
    <property type="match status" value="1"/>
</dbReference>
<evidence type="ECO:0000256" key="8">
    <source>
        <dbReference type="ARBA" id="ARBA00073730"/>
    </source>
</evidence>
<accession>A0A3M7CWZ9</accession>
<evidence type="ECO:0000256" key="5">
    <source>
        <dbReference type="ARBA" id="ARBA00023295"/>
    </source>
</evidence>
<dbReference type="GO" id="GO:0004574">
    <property type="term" value="F:oligo-1,6-glucosidase activity"/>
    <property type="evidence" value="ECO:0007669"/>
    <property type="project" value="TreeGrafter"/>
</dbReference>
<dbReference type="InterPro" id="IPR017853">
    <property type="entry name" value="GH"/>
</dbReference>
<dbReference type="Gene3D" id="2.60.40.1180">
    <property type="entry name" value="Golgi alpha-mannosidase II"/>
    <property type="match status" value="1"/>
</dbReference>
<dbReference type="Pfam" id="PF00128">
    <property type="entry name" value="Alpha-amylase"/>
    <property type="match status" value="1"/>
</dbReference>
<name>A0A3M7CWZ9_HORWE</name>
<dbReference type="CDD" id="cd11333">
    <property type="entry name" value="AmyAc_SI_OligoGlu_DGase"/>
    <property type="match status" value="1"/>
</dbReference>
<dbReference type="GO" id="GO:0033934">
    <property type="term" value="F:glucan 1,4-alpha-maltotriohydrolase activity"/>
    <property type="evidence" value="ECO:0007669"/>
    <property type="project" value="TreeGrafter"/>
</dbReference>
<dbReference type="EMBL" id="QWIN01000203">
    <property type="protein sequence ID" value="RMY56512.1"/>
    <property type="molecule type" value="Genomic_DNA"/>
</dbReference>
<feature type="domain" description="Glycosyl hydrolase family 13 catalytic" evidence="9">
    <location>
        <begin position="26"/>
        <end position="447"/>
    </location>
</feature>
<gene>
    <name evidence="10" type="ORF">D0865_03611</name>
</gene>
<keyword evidence="4" id="KW-0378">Hydrolase</keyword>
<dbReference type="SUPFAM" id="SSF51445">
    <property type="entry name" value="(Trans)glycosidases"/>
    <property type="match status" value="1"/>
</dbReference>
<dbReference type="OrthoDB" id="1740265at2759"/>
<dbReference type="InterPro" id="IPR045857">
    <property type="entry name" value="O16G_dom_2"/>
</dbReference>
<dbReference type="Proteomes" id="UP000270230">
    <property type="component" value="Unassembled WGS sequence"/>
</dbReference>
<evidence type="ECO:0000256" key="3">
    <source>
        <dbReference type="ARBA" id="ARBA00012741"/>
    </source>
</evidence>